<sequence>MVDIAQETAINPASARDAARARVALTSIDPGQWRALAQRTIEPNGYYLPGWELAVSATARRRTGASALAAFDASSTRLIGLLPVIPLWRAWKIPLPALVSAHPYGTLCSPLIDRDAPIEAATRLLQQAREAGAHALVLNDVALDGAAMTSLDQVLRRDGLKPRILSSYIRASLDATQDGDALLRDALGAKKLKELRRLRHRLEEHGPVAFEVARGRDEIGPALETFLQLEASGWKGERGTALIQHAGDASFIRRAVAALAETTQCEIISLRAGMTPVAAGIVLRHQDRAFFFKLGIDERFAKYSPGVQLTLDLTCHLCADPAIASADSMACADHPMINPIWRGRFAIGDVLIPLRRNDPAVALIHAALAGLNVAHQAARRVVHRLRK</sequence>
<dbReference type="Proteomes" id="UP000290565">
    <property type="component" value="Unassembled WGS sequence"/>
</dbReference>
<evidence type="ECO:0000313" key="3">
    <source>
        <dbReference type="Proteomes" id="UP000290565"/>
    </source>
</evidence>
<dbReference type="SUPFAM" id="SSF55729">
    <property type="entry name" value="Acyl-CoA N-acyltransferases (Nat)"/>
    <property type="match status" value="1"/>
</dbReference>
<comment type="caution">
    <text evidence="2">The sequence shown here is derived from an EMBL/GenBank/DDBJ whole genome shotgun (WGS) entry which is preliminary data.</text>
</comment>
<name>A0A4Q0SC59_9BRAD</name>
<dbReference type="InterPro" id="IPR038740">
    <property type="entry name" value="BioF2-like_GNAT_dom"/>
</dbReference>
<protein>
    <submittedName>
        <fullName evidence="2">Acyl-CoA acyltransferase</fullName>
    </submittedName>
</protein>
<organism evidence="2 3">
    <name type="scientific">Bradyrhizobium zhanjiangense</name>
    <dbReference type="NCBI Taxonomy" id="1325107"/>
    <lineage>
        <taxon>Bacteria</taxon>
        <taxon>Pseudomonadati</taxon>
        <taxon>Pseudomonadota</taxon>
        <taxon>Alphaproteobacteria</taxon>
        <taxon>Hyphomicrobiales</taxon>
        <taxon>Nitrobacteraceae</taxon>
        <taxon>Bradyrhizobium</taxon>
    </lineage>
</organism>
<dbReference type="EMBL" id="LBJM01000075">
    <property type="protein sequence ID" value="RXH34697.1"/>
    <property type="molecule type" value="Genomic_DNA"/>
</dbReference>
<evidence type="ECO:0000313" key="2">
    <source>
        <dbReference type="EMBL" id="RXH34697.1"/>
    </source>
</evidence>
<accession>A0A4Q0SC59</accession>
<dbReference type="InterPro" id="IPR016181">
    <property type="entry name" value="Acyl_CoA_acyltransferase"/>
</dbReference>
<feature type="domain" description="BioF2-like acetyltransferase" evidence="1">
    <location>
        <begin position="190"/>
        <end position="321"/>
    </location>
</feature>
<dbReference type="Pfam" id="PF13480">
    <property type="entry name" value="Acetyltransf_6"/>
    <property type="match status" value="1"/>
</dbReference>
<evidence type="ECO:0000259" key="1">
    <source>
        <dbReference type="Pfam" id="PF13480"/>
    </source>
</evidence>
<keyword evidence="2" id="KW-0012">Acyltransferase</keyword>
<keyword evidence="2" id="KW-0808">Transferase</keyword>
<dbReference type="RefSeq" id="WP_128946508.1">
    <property type="nucleotide sequence ID" value="NZ_LBJM01000075.1"/>
</dbReference>
<proteinExistence type="predicted"/>
<dbReference type="AlphaFoldDB" id="A0A4Q0SC59"/>
<reference evidence="2 3" key="1">
    <citation type="submission" date="2015-04" db="EMBL/GenBank/DDBJ databases">
        <title>Comparative genomics of rhizobia nodulating Arachis hypogaea in China.</title>
        <authorList>
            <person name="Li Y."/>
        </authorList>
    </citation>
    <scope>NUCLEOTIDE SEQUENCE [LARGE SCALE GENOMIC DNA]</scope>
    <source>
        <strain evidence="2 3">CCBAU 51787</strain>
    </source>
</reference>
<gene>
    <name evidence="2" type="ORF">XH94_26955</name>
</gene>
<dbReference type="GO" id="GO:0016746">
    <property type="term" value="F:acyltransferase activity"/>
    <property type="evidence" value="ECO:0007669"/>
    <property type="project" value="UniProtKB-KW"/>
</dbReference>